<feature type="compositionally biased region" description="Acidic residues" evidence="1">
    <location>
        <begin position="79"/>
        <end position="89"/>
    </location>
</feature>
<protein>
    <submittedName>
        <fullName evidence="2">Uncharacterized protein</fullName>
    </submittedName>
</protein>
<dbReference type="Proteomes" id="UP001530315">
    <property type="component" value="Unassembled WGS sequence"/>
</dbReference>
<comment type="caution">
    <text evidence="2">The sequence shown here is derived from an EMBL/GenBank/DDBJ whole genome shotgun (WGS) entry which is preliminary data.</text>
</comment>
<keyword evidence="3" id="KW-1185">Reference proteome</keyword>
<proteinExistence type="predicted"/>
<gene>
    <name evidence="2" type="ORF">ACHAW5_003777</name>
</gene>
<reference evidence="2 3" key="1">
    <citation type="submission" date="2024-10" db="EMBL/GenBank/DDBJ databases">
        <title>Updated reference genomes for cyclostephanoid diatoms.</title>
        <authorList>
            <person name="Roberts W.R."/>
            <person name="Alverson A.J."/>
        </authorList>
    </citation>
    <scope>NUCLEOTIDE SEQUENCE [LARGE SCALE GENOMIC DNA]</scope>
    <source>
        <strain evidence="2 3">AJA276-08</strain>
    </source>
</reference>
<organism evidence="2 3">
    <name type="scientific">Stephanodiscus triporus</name>
    <dbReference type="NCBI Taxonomy" id="2934178"/>
    <lineage>
        <taxon>Eukaryota</taxon>
        <taxon>Sar</taxon>
        <taxon>Stramenopiles</taxon>
        <taxon>Ochrophyta</taxon>
        <taxon>Bacillariophyta</taxon>
        <taxon>Coscinodiscophyceae</taxon>
        <taxon>Thalassiosirophycidae</taxon>
        <taxon>Stephanodiscales</taxon>
        <taxon>Stephanodiscaceae</taxon>
        <taxon>Stephanodiscus</taxon>
    </lineage>
</organism>
<feature type="region of interest" description="Disordered" evidence="1">
    <location>
        <begin position="1"/>
        <end position="97"/>
    </location>
</feature>
<feature type="compositionally biased region" description="Basic and acidic residues" evidence="1">
    <location>
        <begin position="68"/>
        <end position="78"/>
    </location>
</feature>
<evidence type="ECO:0000313" key="3">
    <source>
        <dbReference type="Proteomes" id="UP001530315"/>
    </source>
</evidence>
<feature type="compositionally biased region" description="Low complexity" evidence="1">
    <location>
        <begin position="35"/>
        <end position="51"/>
    </location>
</feature>
<accession>A0ABD3NM58</accession>
<evidence type="ECO:0000256" key="1">
    <source>
        <dbReference type="SAM" id="MobiDB-lite"/>
    </source>
</evidence>
<name>A0ABD3NM58_9STRA</name>
<sequence length="97" mass="10110">MAPPTKQAWRAEERTAAADRPPTKNSRGSGGGGIRPSPQRGAVALPASARVDGGGDDDDDDDGAMAARDGDAARRREDDDAQAADDDASVEMRMTKE</sequence>
<dbReference type="EMBL" id="JALLAZ020001451">
    <property type="protein sequence ID" value="KAL3774705.1"/>
    <property type="molecule type" value="Genomic_DNA"/>
</dbReference>
<feature type="compositionally biased region" description="Acidic residues" evidence="1">
    <location>
        <begin position="54"/>
        <end position="63"/>
    </location>
</feature>
<dbReference type="AlphaFoldDB" id="A0ABD3NM58"/>
<evidence type="ECO:0000313" key="2">
    <source>
        <dbReference type="EMBL" id="KAL3774705.1"/>
    </source>
</evidence>